<dbReference type="PANTHER" id="PTHR34352:SF1">
    <property type="entry name" value="PROTEIN YHFA"/>
    <property type="match status" value="1"/>
</dbReference>
<evidence type="ECO:0000313" key="1">
    <source>
        <dbReference type="EMBL" id="SMA50013.1"/>
    </source>
</evidence>
<dbReference type="InterPro" id="IPR003718">
    <property type="entry name" value="OsmC/Ohr_fam"/>
</dbReference>
<dbReference type="Pfam" id="PF02566">
    <property type="entry name" value="OsmC"/>
    <property type="match status" value="1"/>
</dbReference>
<evidence type="ECO:0000313" key="2">
    <source>
        <dbReference type="Proteomes" id="UP000196573"/>
    </source>
</evidence>
<organism evidence="1 2">
    <name type="scientific">Parendozoicomonas haliclonae</name>
    <dbReference type="NCBI Taxonomy" id="1960125"/>
    <lineage>
        <taxon>Bacteria</taxon>
        <taxon>Pseudomonadati</taxon>
        <taxon>Pseudomonadota</taxon>
        <taxon>Gammaproteobacteria</taxon>
        <taxon>Oceanospirillales</taxon>
        <taxon>Endozoicomonadaceae</taxon>
        <taxon>Parendozoicomonas</taxon>
    </lineage>
</organism>
<dbReference type="RefSeq" id="WP_087112457.1">
    <property type="nucleotide sequence ID" value="NZ_CBCSCN010000005.1"/>
</dbReference>
<proteinExistence type="predicted"/>
<dbReference type="PANTHER" id="PTHR34352">
    <property type="entry name" value="PROTEIN YHFA"/>
    <property type="match status" value="1"/>
</dbReference>
<sequence length="139" mass="15079">MKAQVKWVDGMRFAGRSASGHSIMMDTTAKIGGTESAPSPMEMILLAVGGCSSVDVISILKKARQDVIDCVVDLEAERVDAVPAVFSKIHLHFVVTGRDLKETHVKRAVEMSADKYCSASIMLGKAGVEITHDYEIREV</sequence>
<accession>A0A1X7APE1</accession>
<keyword evidence="2" id="KW-1185">Reference proteome</keyword>
<dbReference type="EMBL" id="FWPT01000010">
    <property type="protein sequence ID" value="SMA50013.1"/>
    <property type="molecule type" value="Genomic_DNA"/>
</dbReference>
<dbReference type="AlphaFoldDB" id="A0A1X7APE1"/>
<reference evidence="1 2" key="1">
    <citation type="submission" date="2017-03" db="EMBL/GenBank/DDBJ databases">
        <authorList>
            <person name="Afonso C.L."/>
            <person name="Miller P.J."/>
            <person name="Scott M.A."/>
            <person name="Spackman E."/>
            <person name="Goraichik I."/>
            <person name="Dimitrov K.M."/>
            <person name="Suarez D.L."/>
            <person name="Swayne D.E."/>
        </authorList>
    </citation>
    <scope>NUCLEOTIDE SEQUENCE [LARGE SCALE GENOMIC DNA]</scope>
    <source>
        <strain evidence="1">SB41UT1</strain>
    </source>
</reference>
<dbReference type="InterPro" id="IPR015946">
    <property type="entry name" value="KH_dom-like_a/b"/>
</dbReference>
<name>A0A1X7APE1_9GAMM</name>
<gene>
    <name evidence="1" type="ORF">EHSB41UT_03804</name>
</gene>
<protein>
    <recommendedName>
        <fullName evidence="3">OsmC-like protein</fullName>
    </recommendedName>
</protein>
<evidence type="ECO:0008006" key="3">
    <source>
        <dbReference type="Google" id="ProtNLM"/>
    </source>
</evidence>
<dbReference type="Gene3D" id="3.30.300.20">
    <property type="match status" value="1"/>
</dbReference>
<dbReference type="OrthoDB" id="9804010at2"/>
<dbReference type="Proteomes" id="UP000196573">
    <property type="component" value="Unassembled WGS sequence"/>
</dbReference>
<dbReference type="InterPro" id="IPR036102">
    <property type="entry name" value="OsmC/Ohrsf"/>
</dbReference>
<dbReference type="NCBIfam" id="NF008009">
    <property type="entry name" value="PRK10738.1"/>
    <property type="match status" value="1"/>
</dbReference>
<dbReference type="Gene3D" id="2.20.25.10">
    <property type="match status" value="1"/>
</dbReference>
<dbReference type="SUPFAM" id="SSF82784">
    <property type="entry name" value="OsmC-like"/>
    <property type="match status" value="1"/>
</dbReference>